<sequence>MSAITQFTVLAFASTALARQYQHGHLHGRHQRLYDRSVGTGSGAPYGYPTANSTGIWGTTGCKSATGVEAAAVPTAYGPAGGNTYTLSNIHTEVVYSTISMNYPASSAAEQCAADVTVTNTEKVYVTVTAGHSASSSAEVSAVESTYAAPAYSALASSSDEVSPVASSSAGGHSAPAYSSASSGSSTYNADTTSAAQYSSSPGPATSAAALPTSYAAASSQNTGSATASAPASYGSSSSSSGKRGLAYNDASLTTCFDGSSEISWAYNWESDAKGLSGGLSYIPTLWGNADTYTSSWSSNAKSAIASGSTHLFSFNEPDLTAQANMDAATAAEAYKQYMNPFNGQAKLCAPSVTNGPDPMGLSWLSNFLAACDGGCKIDCINIHWYDSATNIDYFKEHLENATSIATKYNIDTLYLSEFGATGSDDQVNTFLETVMPWMDSNDAVGGYAYYMVANGMLVSGGEPTTYGSTYKSYTSS</sequence>
<dbReference type="OMA" id="SHKRGVC"/>
<dbReference type="InterPro" id="IPR024655">
    <property type="entry name" value="Asl1_glyco_hydro_catalytic"/>
</dbReference>
<feature type="domain" description="Asl1-like glycosyl hydrolase catalytic" evidence="3">
    <location>
        <begin position="245"/>
        <end position="471"/>
    </location>
</feature>
<dbReference type="PANTHER" id="PTHR34154:SF10">
    <property type="entry name" value="ASL1-LIKE GLYCOSYL HYDROLASE CATALYTIC DOMAIN-CONTAINING PROTEIN"/>
    <property type="match status" value="1"/>
</dbReference>
<dbReference type="EMBL" id="CP090171">
    <property type="protein sequence ID" value="UJO22370.1"/>
    <property type="molecule type" value="Genomic_DNA"/>
</dbReference>
<dbReference type="Pfam" id="PF11790">
    <property type="entry name" value="Glyco_hydro_cc"/>
    <property type="match status" value="1"/>
</dbReference>
<organism evidence="4 5">
    <name type="scientific">Passalora fulva</name>
    <name type="common">Tomato leaf mold</name>
    <name type="synonym">Cladosporium fulvum</name>
    <dbReference type="NCBI Taxonomy" id="5499"/>
    <lineage>
        <taxon>Eukaryota</taxon>
        <taxon>Fungi</taxon>
        <taxon>Dikarya</taxon>
        <taxon>Ascomycota</taxon>
        <taxon>Pezizomycotina</taxon>
        <taxon>Dothideomycetes</taxon>
        <taxon>Dothideomycetidae</taxon>
        <taxon>Mycosphaerellales</taxon>
        <taxon>Mycosphaerellaceae</taxon>
        <taxon>Fulvia</taxon>
    </lineage>
</organism>
<dbReference type="Proteomes" id="UP000756132">
    <property type="component" value="Chromosome 9"/>
</dbReference>
<dbReference type="InterPro" id="IPR017853">
    <property type="entry name" value="GH"/>
</dbReference>
<dbReference type="SUPFAM" id="SSF51445">
    <property type="entry name" value="(Trans)glycosidases"/>
    <property type="match status" value="1"/>
</dbReference>
<dbReference type="PANTHER" id="PTHR34154">
    <property type="entry name" value="ALKALI-SENSITIVE LINKAGE PROTEIN 1"/>
    <property type="match status" value="1"/>
</dbReference>
<evidence type="ECO:0000256" key="2">
    <source>
        <dbReference type="SAM" id="SignalP"/>
    </source>
</evidence>
<feature type="signal peptide" evidence="2">
    <location>
        <begin position="1"/>
        <end position="18"/>
    </location>
</feature>
<dbReference type="InterPro" id="IPR053183">
    <property type="entry name" value="ASL1"/>
</dbReference>
<reference evidence="4" key="1">
    <citation type="submission" date="2021-12" db="EMBL/GenBank/DDBJ databases">
        <authorList>
            <person name="Zaccaron A."/>
            <person name="Stergiopoulos I."/>
        </authorList>
    </citation>
    <scope>NUCLEOTIDE SEQUENCE</scope>
    <source>
        <strain evidence="4">Race5_Kim</strain>
    </source>
</reference>
<evidence type="ECO:0000313" key="4">
    <source>
        <dbReference type="EMBL" id="UJO22370.1"/>
    </source>
</evidence>
<keyword evidence="5" id="KW-1185">Reference proteome</keyword>
<proteinExistence type="predicted"/>
<evidence type="ECO:0000259" key="3">
    <source>
        <dbReference type="Pfam" id="PF11790"/>
    </source>
</evidence>
<protein>
    <recommendedName>
        <fullName evidence="3">Asl1-like glycosyl hydrolase catalytic domain-containing protein</fullName>
    </recommendedName>
</protein>
<dbReference type="RefSeq" id="XP_047766736.1">
    <property type="nucleotide sequence ID" value="XM_047908601.1"/>
</dbReference>
<gene>
    <name evidence="4" type="ORF">CLAFUR5_09453</name>
</gene>
<name>A0A9Q8PH81_PASFU</name>
<dbReference type="OrthoDB" id="43654at2759"/>
<keyword evidence="2" id="KW-0732">Signal</keyword>
<accession>A0A9Q8PH81</accession>
<dbReference type="KEGG" id="ffu:CLAFUR5_09453"/>
<dbReference type="AlphaFoldDB" id="A0A9Q8PH81"/>
<evidence type="ECO:0000256" key="1">
    <source>
        <dbReference type="SAM" id="MobiDB-lite"/>
    </source>
</evidence>
<dbReference type="GeneID" id="71989331"/>
<dbReference type="Gene3D" id="3.20.20.80">
    <property type="entry name" value="Glycosidases"/>
    <property type="match status" value="1"/>
</dbReference>
<feature type="chain" id="PRO_5040174195" description="Asl1-like glycosyl hydrolase catalytic domain-containing protein" evidence="2">
    <location>
        <begin position="19"/>
        <end position="477"/>
    </location>
</feature>
<dbReference type="GO" id="GO:0009277">
    <property type="term" value="C:fungal-type cell wall"/>
    <property type="evidence" value="ECO:0007669"/>
    <property type="project" value="TreeGrafter"/>
</dbReference>
<reference evidence="4" key="2">
    <citation type="journal article" date="2022" name="Microb. Genom.">
        <title>A chromosome-scale genome assembly of the tomato pathogen Cladosporium fulvum reveals a compartmentalized genome architecture and the presence of a dispensable chromosome.</title>
        <authorList>
            <person name="Zaccaron A.Z."/>
            <person name="Chen L.H."/>
            <person name="Samaras A."/>
            <person name="Stergiopoulos I."/>
        </authorList>
    </citation>
    <scope>NUCLEOTIDE SEQUENCE</scope>
    <source>
        <strain evidence="4">Race5_Kim</strain>
    </source>
</reference>
<evidence type="ECO:0000313" key="5">
    <source>
        <dbReference type="Proteomes" id="UP000756132"/>
    </source>
</evidence>
<feature type="region of interest" description="Disordered" evidence="1">
    <location>
        <begin position="163"/>
        <end position="183"/>
    </location>
</feature>
<dbReference type="GO" id="GO:0071966">
    <property type="term" value="P:fungal-type cell wall polysaccharide metabolic process"/>
    <property type="evidence" value="ECO:0007669"/>
    <property type="project" value="TreeGrafter"/>
</dbReference>